<dbReference type="Gene3D" id="3.90.1150.70">
    <property type="match status" value="1"/>
</dbReference>
<accession>A0A9E7RVJ3</accession>
<evidence type="ECO:0000256" key="1">
    <source>
        <dbReference type="ARBA" id="ARBA00001933"/>
    </source>
</evidence>
<evidence type="ECO:0000313" key="6">
    <source>
        <dbReference type="Proteomes" id="UP001369247"/>
    </source>
</evidence>
<comment type="cofactor">
    <cofactor evidence="1">
        <name>pyridoxal 5'-phosphate</name>
        <dbReference type="ChEBI" id="CHEBI:597326"/>
    </cofactor>
</comment>
<dbReference type="GeneID" id="75106048"/>
<sequence>MLTEDIMDEVKRREHALEIIRKRIGDHGRSGIYDLTGLSGGFSLDEDDMALLETYVGPAVFEERLQEAGVRHLGGEKVAAFNRTSSAILAAVLAITEPGSALIHYLPEMPSHPSVPLSAELASVRYHETDDFREPFPEDTSLVVVTGSTMDHRVISESLLKDIIGRAGDAGIPVLVDDASGARLRTVIFNQRRACDLGADLAVTSTDKLMHGPRGGLMAGRADLIDRVKSKAYQFGLEAQPPLIAAMVRALEDFDPSDILEALERKGELLEMMDDPDIEETPTGIMIRTESLRRRYGSTWSGEDLSAALAMILLEDHGIITIPAAGMPGASMTIRLDLAAADAGRLGAEAIKSALTDSMRKLAGIIDDASAMRRTIFG</sequence>
<dbReference type="RefSeq" id="WP_074358559.1">
    <property type="nucleotide sequence ID" value="NZ_CP104550.1"/>
</dbReference>
<keyword evidence="2" id="KW-0663">Pyridoxal phosphate</keyword>
<evidence type="ECO:0000259" key="3">
    <source>
        <dbReference type="Pfam" id="PF22583"/>
    </source>
</evidence>
<dbReference type="Gene3D" id="3.40.640.10">
    <property type="entry name" value="Type I PLP-dependent aspartate aminotransferase-like (Major domain)"/>
    <property type="match status" value="1"/>
</dbReference>
<dbReference type="EMBL" id="JAXUHJ010000014">
    <property type="protein sequence ID" value="MEJ8543640.1"/>
    <property type="molecule type" value="Genomic_DNA"/>
</dbReference>
<dbReference type="Proteomes" id="UP001065373">
    <property type="component" value="Chromosome"/>
</dbReference>
<dbReference type="GO" id="GO:0004125">
    <property type="term" value="F:L-seryl-tRNA(Sec) selenium transferase activity"/>
    <property type="evidence" value="ECO:0007669"/>
    <property type="project" value="TreeGrafter"/>
</dbReference>
<dbReference type="SUPFAM" id="SSF53383">
    <property type="entry name" value="PLP-dependent transferases"/>
    <property type="match status" value="1"/>
</dbReference>
<dbReference type="PANTHER" id="PTHR32328:SF0">
    <property type="entry name" value="L-SERYL-TRNA(SEC) SELENIUM TRANSFERASE"/>
    <property type="match status" value="1"/>
</dbReference>
<proteinExistence type="predicted"/>
<dbReference type="InterPro" id="IPR015421">
    <property type="entry name" value="PyrdxlP-dep_Trfase_major"/>
</dbReference>
<feature type="domain" description="UPF0425" evidence="3">
    <location>
        <begin position="276"/>
        <end position="346"/>
    </location>
</feature>
<dbReference type="NCBIfam" id="TIGR03576">
    <property type="entry name" value="pyridox_MJ0158"/>
    <property type="match status" value="1"/>
</dbReference>
<dbReference type="Proteomes" id="UP001369247">
    <property type="component" value="Unassembled WGS sequence"/>
</dbReference>
<dbReference type="Pfam" id="PF22583">
    <property type="entry name" value="UPF0425_C"/>
    <property type="match status" value="1"/>
</dbReference>
<evidence type="ECO:0000313" key="5">
    <source>
        <dbReference type="EMBL" id="UXH32147.1"/>
    </source>
</evidence>
<dbReference type="KEGG" id="mwo:MWSIV6_0449"/>
<name>A0A9E7RVJ3_METWO</name>
<dbReference type="InterPro" id="IPR015424">
    <property type="entry name" value="PyrdxlP-dep_Trfase"/>
</dbReference>
<dbReference type="GeneID" id="58978105"/>
<evidence type="ECO:0000313" key="4">
    <source>
        <dbReference type="EMBL" id="MEJ8543640.1"/>
    </source>
</evidence>
<organism evidence="5">
    <name type="scientific">Methanothermobacter wolfeii</name>
    <name type="common">Methanobacterium wolfei</name>
    <dbReference type="NCBI Taxonomy" id="145261"/>
    <lineage>
        <taxon>Archaea</taxon>
        <taxon>Methanobacteriati</taxon>
        <taxon>Methanobacteriota</taxon>
        <taxon>Methanomada group</taxon>
        <taxon>Methanobacteria</taxon>
        <taxon>Methanobacteriales</taxon>
        <taxon>Methanobacteriaceae</taxon>
        <taxon>Methanothermobacter</taxon>
    </lineage>
</organism>
<keyword evidence="6" id="KW-1185">Reference proteome</keyword>
<reference evidence="5" key="1">
    <citation type="submission" date="2022-09" db="EMBL/GenBank/DDBJ databases">
        <title>Characterization of three MwoI isoschizomers from sequenced genome and metagenomes.</title>
        <authorList>
            <person name="Fomenkov A."/>
            <person name="Xu S.Y."/>
            <person name="Roberts R.J."/>
        </authorList>
    </citation>
    <scope>NUCLEOTIDE SEQUENCE</scope>
    <source>
        <strain evidence="5">DSM 2970</strain>
    </source>
</reference>
<dbReference type="AlphaFoldDB" id="A0A9E7RVJ3"/>
<dbReference type="PANTHER" id="PTHR32328">
    <property type="entry name" value="L-SERYL-TRNA(SEC) SELENIUM TRANSFERASE"/>
    <property type="match status" value="1"/>
</dbReference>
<dbReference type="EMBL" id="CP104550">
    <property type="protein sequence ID" value="UXH32147.1"/>
    <property type="molecule type" value="Genomic_DNA"/>
</dbReference>
<dbReference type="InterPro" id="IPR020033">
    <property type="entry name" value="PyrdxlP-dep_transferase_arc"/>
</dbReference>
<dbReference type="InterPro" id="IPR055177">
    <property type="entry name" value="UPF0425_MJ0158-like_C"/>
</dbReference>
<gene>
    <name evidence="5" type="ORF">N5910_02310</name>
    <name evidence="4" type="ORF">U2150_09085</name>
</gene>
<protein>
    <submittedName>
        <fullName evidence="5">TIGR03576 family pyridoxal phosphate-dependent enzyme</fullName>
    </submittedName>
</protein>
<reference evidence="4 6" key="2">
    <citation type="submission" date="2023-12" db="EMBL/GenBank/DDBJ databases">
        <title>Phenotypic and Genomic Characterization of Methanothermobacter wolfeii Strain BSEL, a CO2-Capturing Archaeon with Minimal Nutrient Requirements.</title>
        <authorList>
            <person name="Ale Enriquez F."/>
            <person name="Ahring B.K."/>
        </authorList>
    </citation>
    <scope>NUCLEOTIDE SEQUENCE [LARGE SCALE GENOMIC DNA]</scope>
    <source>
        <strain evidence="4 6">BSEL-1</strain>
    </source>
</reference>
<evidence type="ECO:0000256" key="2">
    <source>
        <dbReference type="ARBA" id="ARBA00022898"/>
    </source>
</evidence>